<protein>
    <submittedName>
        <fullName evidence="1">Uncharacterized protein</fullName>
    </submittedName>
</protein>
<organism evidence="1 2">
    <name type="scientific">Fusarium decemcellulare</name>
    <dbReference type="NCBI Taxonomy" id="57161"/>
    <lineage>
        <taxon>Eukaryota</taxon>
        <taxon>Fungi</taxon>
        <taxon>Dikarya</taxon>
        <taxon>Ascomycota</taxon>
        <taxon>Pezizomycotina</taxon>
        <taxon>Sordariomycetes</taxon>
        <taxon>Hypocreomycetidae</taxon>
        <taxon>Hypocreales</taxon>
        <taxon>Nectriaceae</taxon>
        <taxon>Fusarium</taxon>
        <taxon>Fusarium decemcellulare species complex</taxon>
    </lineage>
</organism>
<proteinExistence type="predicted"/>
<name>A0ACC1SQJ9_9HYPO</name>
<evidence type="ECO:0000313" key="1">
    <source>
        <dbReference type="EMBL" id="KAJ3544560.1"/>
    </source>
</evidence>
<gene>
    <name evidence="1" type="ORF">NM208_g2985</name>
</gene>
<reference evidence="1" key="1">
    <citation type="submission" date="2022-08" db="EMBL/GenBank/DDBJ databases">
        <title>Genome Sequence of Fusarium decemcellulare.</title>
        <authorList>
            <person name="Buettner E."/>
        </authorList>
    </citation>
    <scope>NUCLEOTIDE SEQUENCE</scope>
    <source>
        <strain evidence="1">Babe19</strain>
    </source>
</reference>
<evidence type="ECO:0000313" key="2">
    <source>
        <dbReference type="Proteomes" id="UP001148629"/>
    </source>
</evidence>
<comment type="caution">
    <text evidence="1">The sequence shown here is derived from an EMBL/GenBank/DDBJ whole genome shotgun (WGS) entry which is preliminary data.</text>
</comment>
<keyword evidence="2" id="KW-1185">Reference proteome</keyword>
<dbReference type="Proteomes" id="UP001148629">
    <property type="component" value="Unassembled WGS sequence"/>
</dbReference>
<dbReference type="EMBL" id="JANRMS010000189">
    <property type="protein sequence ID" value="KAJ3544560.1"/>
    <property type="molecule type" value="Genomic_DNA"/>
</dbReference>
<accession>A0ACC1SQJ9</accession>
<sequence>MYESHILPTPTSIRLLDIIESQDDVIRCSMSVVDLNDEGLEFAAISYTWGDPITVHEDPMPDVTGLTLEEHAGQLPFSYFTSPMGPDGESMCMVDRAKLDFYAKYDYIPREELRWKNRSVREIEVDGNRVPVEENLFLCFEALLNIRKRLDEAPGGDNDQDSEKKWPPVWADALCINQADLAERASQVKLMGQLYRTARLVYAWVGKLDRLSHRALLAMGTILDFDATRSHARDSSYPEQEEVTLSSVPGMTVVDWFALFALFQRLWFRRAWVAQEVVFASNIHMICGPTIFDMRFVLAVVAFLEETGLDYELCQLGRNFLTDRATSDQTQHWEKLASFSSQSPNTMKELQVNPRDSLSFILGCHHTRARLGLCNAGMPMVYLRDREEQGHQSSMSNRWHVELPETINLSDHDIIRVYNEKLKGYGFRFERRPLHLLSVLSHFRDLEATDPRDKIFAFLNLAEDGLGLVPDYAAEVRDVFIQAAKAMINKRMGSPLAVLSHLQDSSDTRIQGLPSWVPDFSARLGRIPFDEGGHDDRFCAGTSLEIDMEDFAVHINPDNTFTVKAIKVDQVAVSTQLGDDAVIQALRLALRGPPRYPINPKAWSNNGDRHLRPSRAVTRVEALWRTLVIDNLTEMDEDYGSLESRDNLGIGFSNWILTDILEARDLLVEWAKLDPDQWTWILIEKSFCTRMALWSAMYDVKQLSDELKIPNIEKAMADQKEKMKLESEKPDEEKEEEEEDGGSLSQREFLPTATHIRECFHTEVGDTQGDKDPLRGRYKRPSMQRLTPLGRRKLRNFEKNMRSATQGRKLFMTESGLFGLGPKSLGQDPSSKDEVWLLMGARVPFILHHVEGSKYRVVGEAYVHGIMYGEGYDYYTEWDEYGYSRIGVEEIRLV</sequence>